<dbReference type="PIRSF" id="PIRSF000654">
    <property type="entry name" value="Integrin-linked_kinase"/>
    <property type="match status" value="1"/>
</dbReference>
<accession>A0AAD7BVF6</accession>
<evidence type="ECO:0000313" key="3">
    <source>
        <dbReference type="Proteomes" id="UP001221757"/>
    </source>
</evidence>
<organism evidence="2 3">
    <name type="scientific">Mycena rosella</name>
    <name type="common">Pink bonnet</name>
    <name type="synonym">Agaricus rosellus</name>
    <dbReference type="NCBI Taxonomy" id="1033263"/>
    <lineage>
        <taxon>Eukaryota</taxon>
        <taxon>Fungi</taxon>
        <taxon>Dikarya</taxon>
        <taxon>Basidiomycota</taxon>
        <taxon>Agaricomycotina</taxon>
        <taxon>Agaricomycetes</taxon>
        <taxon>Agaricomycetidae</taxon>
        <taxon>Agaricales</taxon>
        <taxon>Marasmiineae</taxon>
        <taxon>Mycenaceae</taxon>
        <taxon>Mycena</taxon>
    </lineage>
</organism>
<dbReference type="PANTHER" id="PTHR44329">
    <property type="entry name" value="SERINE/THREONINE-PROTEIN KINASE TNNI3K-RELATED"/>
    <property type="match status" value="1"/>
</dbReference>
<keyword evidence="2" id="KW-0418">Kinase</keyword>
<dbReference type="Pfam" id="PF07714">
    <property type="entry name" value="PK_Tyr_Ser-Thr"/>
    <property type="match status" value="1"/>
</dbReference>
<dbReference type="InterPro" id="IPR001245">
    <property type="entry name" value="Ser-Thr/Tyr_kinase_cat_dom"/>
</dbReference>
<keyword evidence="2" id="KW-0808">Transferase</keyword>
<dbReference type="Proteomes" id="UP001221757">
    <property type="component" value="Unassembled WGS sequence"/>
</dbReference>
<keyword evidence="3" id="KW-1185">Reference proteome</keyword>
<dbReference type="AlphaFoldDB" id="A0AAD7BVF6"/>
<name>A0AAD7BVF6_MYCRO</name>
<dbReference type="PRINTS" id="PR00109">
    <property type="entry name" value="TYRKINASE"/>
</dbReference>
<evidence type="ECO:0000259" key="1">
    <source>
        <dbReference type="PROSITE" id="PS50011"/>
    </source>
</evidence>
<protein>
    <submittedName>
        <fullName evidence="2">Kinase-like domain-containing protein</fullName>
    </submittedName>
</protein>
<dbReference type="GO" id="GO:0005524">
    <property type="term" value="F:ATP binding"/>
    <property type="evidence" value="ECO:0007669"/>
    <property type="project" value="InterPro"/>
</dbReference>
<proteinExistence type="predicted"/>
<dbReference type="PANTHER" id="PTHR44329:SF214">
    <property type="entry name" value="PROTEIN KINASE DOMAIN-CONTAINING PROTEIN"/>
    <property type="match status" value="1"/>
</dbReference>
<dbReference type="InterPro" id="IPR051681">
    <property type="entry name" value="Ser/Thr_Kinases-Pseudokinases"/>
</dbReference>
<dbReference type="SUPFAM" id="SSF56112">
    <property type="entry name" value="Protein kinase-like (PK-like)"/>
    <property type="match status" value="1"/>
</dbReference>
<dbReference type="PROSITE" id="PS50011">
    <property type="entry name" value="PROTEIN_KINASE_DOM"/>
    <property type="match status" value="1"/>
</dbReference>
<gene>
    <name evidence="2" type="ORF">B0H17DRAFT_849797</name>
</gene>
<sequence>KALRMMCRLLEVCDHAPRSLFVTGVRECGEHPIAGGATSDIFRASYQGQRVALKRLRMFHRGSDLRRVRSMFLREALVWKTLSHPHVLLFVGVDRDTFAPSLSMVLPWMEHGNAVRYLTNYGRTSVNKLLFETAQGLQYLHSENVIHGNLRGTNVLINREWRACITDFGLSAMSDVHAGNSPEQTRGLRWMAPELIDPGDQEFTPTFASDVYAFGCLCVELYTCQPLFPQLTDIGVMFKVMAGSRPERPVDTKPEMSDALWQLVTACWVKEPANRPTVDYI</sequence>
<feature type="domain" description="Protein kinase" evidence="1">
    <location>
        <begin position="27"/>
        <end position="281"/>
    </location>
</feature>
<dbReference type="InterPro" id="IPR011009">
    <property type="entry name" value="Kinase-like_dom_sf"/>
</dbReference>
<dbReference type="Gene3D" id="1.10.510.10">
    <property type="entry name" value="Transferase(Phosphotransferase) domain 1"/>
    <property type="match status" value="1"/>
</dbReference>
<feature type="non-terminal residue" evidence="2">
    <location>
        <position position="281"/>
    </location>
</feature>
<dbReference type="EMBL" id="JARKIE010000493">
    <property type="protein sequence ID" value="KAJ7632081.1"/>
    <property type="molecule type" value="Genomic_DNA"/>
</dbReference>
<dbReference type="GO" id="GO:0004674">
    <property type="term" value="F:protein serine/threonine kinase activity"/>
    <property type="evidence" value="ECO:0007669"/>
    <property type="project" value="TreeGrafter"/>
</dbReference>
<evidence type="ECO:0000313" key="2">
    <source>
        <dbReference type="EMBL" id="KAJ7632081.1"/>
    </source>
</evidence>
<comment type="caution">
    <text evidence="2">The sequence shown here is derived from an EMBL/GenBank/DDBJ whole genome shotgun (WGS) entry which is preliminary data.</text>
</comment>
<feature type="non-terminal residue" evidence="2">
    <location>
        <position position="1"/>
    </location>
</feature>
<dbReference type="InterPro" id="IPR000719">
    <property type="entry name" value="Prot_kinase_dom"/>
</dbReference>
<reference evidence="2" key="1">
    <citation type="submission" date="2023-03" db="EMBL/GenBank/DDBJ databases">
        <title>Massive genome expansion in bonnet fungi (Mycena s.s.) driven by repeated elements and novel gene families across ecological guilds.</title>
        <authorList>
            <consortium name="Lawrence Berkeley National Laboratory"/>
            <person name="Harder C.B."/>
            <person name="Miyauchi S."/>
            <person name="Viragh M."/>
            <person name="Kuo A."/>
            <person name="Thoen E."/>
            <person name="Andreopoulos B."/>
            <person name="Lu D."/>
            <person name="Skrede I."/>
            <person name="Drula E."/>
            <person name="Henrissat B."/>
            <person name="Morin E."/>
            <person name="Kohler A."/>
            <person name="Barry K."/>
            <person name="LaButti K."/>
            <person name="Morin E."/>
            <person name="Salamov A."/>
            <person name="Lipzen A."/>
            <person name="Mereny Z."/>
            <person name="Hegedus B."/>
            <person name="Baldrian P."/>
            <person name="Stursova M."/>
            <person name="Weitz H."/>
            <person name="Taylor A."/>
            <person name="Grigoriev I.V."/>
            <person name="Nagy L.G."/>
            <person name="Martin F."/>
            <person name="Kauserud H."/>
        </authorList>
    </citation>
    <scope>NUCLEOTIDE SEQUENCE</scope>
    <source>
        <strain evidence="2">CBHHK067</strain>
    </source>
</reference>